<dbReference type="InterPro" id="IPR003362">
    <property type="entry name" value="Bact_transf"/>
</dbReference>
<dbReference type="AlphaFoldDB" id="A0A852YB89"/>
<dbReference type="RefSeq" id="WP_179568899.1">
    <property type="nucleotide sequence ID" value="NZ_JACBZY010000001.1"/>
</dbReference>
<evidence type="ECO:0000313" key="10">
    <source>
        <dbReference type="Proteomes" id="UP000553888"/>
    </source>
</evidence>
<dbReference type="Proteomes" id="UP000553888">
    <property type="component" value="Unassembled WGS sequence"/>
</dbReference>
<feature type="transmembrane region" description="Helical" evidence="7">
    <location>
        <begin position="143"/>
        <end position="164"/>
    </location>
</feature>
<keyword evidence="4 7" id="KW-0812">Transmembrane</keyword>
<reference evidence="9 10" key="1">
    <citation type="submission" date="2020-07" db="EMBL/GenBank/DDBJ databases">
        <title>Sequencing the genomes of 1000 actinobacteria strains.</title>
        <authorList>
            <person name="Klenk H.-P."/>
        </authorList>
    </citation>
    <scope>NUCLEOTIDE SEQUENCE [LARGE SCALE GENOMIC DNA]</scope>
    <source>
        <strain evidence="9 10">DSM 23141</strain>
    </source>
</reference>
<gene>
    <name evidence="9" type="ORF">BJ979_002842</name>
</gene>
<feature type="transmembrane region" description="Helical" evidence="7">
    <location>
        <begin position="81"/>
        <end position="98"/>
    </location>
</feature>
<comment type="caution">
    <text evidence="9">The sequence shown here is derived from an EMBL/GenBank/DDBJ whole genome shotgun (WGS) entry which is preliminary data.</text>
</comment>
<dbReference type="InterPro" id="IPR017475">
    <property type="entry name" value="EPS_sugar_tfrase"/>
</dbReference>
<evidence type="ECO:0000313" key="9">
    <source>
        <dbReference type="EMBL" id="NYH00217.1"/>
    </source>
</evidence>
<dbReference type="EMBL" id="JACBZY010000001">
    <property type="protein sequence ID" value="NYH00217.1"/>
    <property type="molecule type" value="Genomic_DNA"/>
</dbReference>
<protein>
    <submittedName>
        <fullName evidence="9">Exopolysaccharide biosynthesis polyprenyl glycosylphosphotransferase</fullName>
    </submittedName>
</protein>
<keyword evidence="5 7" id="KW-1133">Transmembrane helix</keyword>
<accession>A0A852YB89</accession>
<evidence type="ECO:0000256" key="5">
    <source>
        <dbReference type="ARBA" id="ARBA00022989"/>
    </source>
</evidence>
<evidence type="ECO:0000256" key="1">
    <source>
        <dbReference type="ARBA" id="ARBA00004141"/>
    </source>
</evidence>
<dbReference type="Pfam" id="PF02397">
    <property type="entry name" value="Bac_transf"/>
    <property type="match status" value="1"/>
</dbReference>
<feature type="transmembrane region" description="Helical" evidence="7">
    <location>
        <begin position="119"/>
        <end position="137"/>
    </location>
</feature>
<comment type="similarity">
    <text evidence="2">Belongs to the bacterial sugar transferase family.</text>
</comment>
<dbReference type="GO" id="GO:0016780">
    <property type="term" value="F:phosphotransferase activity, for other substituted phosphate groups"/>
    <property type="evidence" value="ECO:0007669"/>
    <property type="project" value="TreeGrafter"/>
</dbReference>
<feature type="transmembrane region" description="Helical" evidence="7">
    <location>
        <begin position="317"/>
        <end position="341"/>
    </location>
</feature>
<keyword evidence="6 7" id="KW-0472">Membrane</keyword>
<evidence type="ECO:0000259" key="8">
    <source>
        <dbReference type="Pfam" id="PF02397"/>
    </source>
</evidence>
<comment type="subcellular location">
    <subcellularLocation>
        <location evidence="1">Membrane</location>
        <topology evidence="1">Multi-pass membrane protein</topology>
    </subcellularLocation>
</comment>
<evidence type="ECO:0000256" key="3">
    <source>
        <dbReference type="ARBA" id="ARBA00022679"/>
    </source>
</evidence>
<dbReference type="PANTHER" id="PTHR30576">
    <property type="entry name" value="COLANIC BIOSYNTHESIS UDP-GLUCOSE LIPID CARRIER TRANSFERASE"/>
    <property type="match status" value="1"/>
</dbReference>
<evidence type="ECO:0000256" key="7">
    <source>
        <dbReference type="SAM" id="Phobius"/>
    </source>
</evidence>
<dbReference type="NCBIfam" id="TIGR03025">
    <property type="entry name" value="EPS_sugtrans"/>
    <property type="match status" value="1"/>
</dbReference>
<feature type="domain" description="Bacterial sugar transferase" evidence="8">
    <location>
        <begin position="315"/>
        <end position="502"/>
    </location>
</feature>
<keyword evidence="3 9" id="KW-0808">Transferase</keyword>
<proteinExistence type="inferred from homology"/>
<evidence type="ECO:0000256" key="2">
    <source>
        <dbReference type="ARBA" id="ARBA00006464"/>
    </source>
</evidence>
<name>A0A852YB89_9MICO</name>
<dbReference type="GO" id="GO:0016020">
    <property type="term" value="C:membrane"/>
    <property type="evidence" value="ECO:0007669"/>
    <property type="project" value="UniProtKB-SubCell"/>
</dbReference>
<sequence>MTAHDPTASGVGVTGVAGPSSSLLSSVASRLTSPLASDPDWVRRLRRRISITDTLIVTSAVITGSWASRIAEPGRPAATQYVEWSLLVLIAVGWLGLLSLAHTRDSRTVGVGTAEYRRVVTASVGSFAAYATLLALVDHGDTLPVGVGVFAGGTTALLIGRWAWRTWLGGQRAAGRYLSTAIVVGPRREAEHVIAQIESRRSAGYRVIGAAIPRAKRRHLEVAGERITLVADLETVADAAARLGVDAVIVAGIPTGDRKYIRQLSWDLEGTVTELVLASALTDVAGPRIHVSPVEGLPLMHVDLPQFRGARHVLKRALDIVLAGGGVIALAPLLGIIALAVRLDSPGPVLFRQERVGLGGTRFPMLKFRSMVVDAETRLAALQQTSDGNGVLFKMRADPRVTRIGRILRRCSLDELPQLFDILAGHMSLVGPRPPLPAEVEGYETHVQRRLFIKPGLTGMWQVNGRSDLDWDESVRLDLYYVENWSITGDLLILWRTVKVVVRGTGAY</sequence>
<organism evidence="9 10">
    <name type="scientific">Schumannella luteola</name>
    <dbReference type="NCBI Taxonomy" id="472059"/>
    <lineage>
        <taxon>Bacteria</taxon>
        <taxon>Bacillati</taxon>
        <taxon>Actinomycetota</taxon>
        <taxon>Actinomycetes</taxon>
        <taxon>Micrococcales</taxon>
        <taxon>Microbacteriaceae</taxon>
        <taxon>Schumannella</taxon>
    </lineage>
</organism>
<dbReference type="Pfam" id="PF13727">
    <property type="entry name" value="CoA_binding_3"/>
    <property type="match status" value="1"/>
</dbReference>
<dbReference type="PANTHER" id="PTHR30576:SF10">
    <property type="entry name" value="SLL5057 PROTEIN"/>
    <property type="match status" value="1"/>
</dbReference>
<evidence type="ECO:0000256" key="6">
    <source>
        <dbReference type="ARBA" id="ARBA00023136"/>
    </source>
</evidence>
<evidence type="ECO:0000256" key="4">
    <source>
        <dbReference type="ARBA" id="ARBA00022692"/>
    </source>
</evidence>
<keyword evidence="10" id="KW-1185">Reference proteome</keyword>
<feature type="transmembrane region" description="Helical" evidence="7">
    <location>
        <begin position="51"/>
        <end position="69"/>
    </location>
</feature>